<keyword evidence="7" id="KW-0677">Repeat</keyword>
<dbReference type="InterPro" id="IPR001190">
    <property type="entry name" value="SRCR"/>
</dbReference>
<keyword evidence="9 14" id="KW-0472">Membrane</keyword>
<evidence type="ECO:0000256" key="7">
    <source>
        <dbReference type="ARBA" id="ARBA00022737"/>
    </source>
</evidence>
<dbReference type="SMR" id="A0A2G8L8Z6"/>
<dbReference type="PROSITE" id="PS01186">
    <property type="entry name" value="EGF_2"/>
    <property type="match status" value="1"/>
</dbReference>
<keyword evidence="8 14" id="KW-1133">Transmembrane helix</keyword>
<dbReference type="SUPFAM" id="SSF56487">
    <property type="entry name" value="SRCR-like"/>
    <property type="match status" value="2"/>
</dbReference>
<protein>
    <submittedName>
        <fullName evidence="17">Neurotrypsin</fullName>
    </submittedName>
</protein>
<dbReference type="InterPro" id="IPR000742">
    <property type="entry name" value="EGF"/>
</dbReference>
<evidence type="ECO:0000256" key="9">
    <source>
        <dbReference type="ARBA" id="ARBA00023136"/>
    </source>
</evidence>
<keyword evidence="4 12" id="KW-0245">EGF-like domain</keyword>
<comment type="caution">
    <text evidence="17">The sequence shown here is derived from an EMBL/GenBank/DDBJ whole genome shotgun (WGS) entry which is preliminary data.</text>
</comment>
<evidence type="ECO:0000313" key="18">
    <source>
        <dbReference type="Proteomes" id="UP000230750"/>
    </source>
</evidence>
<evidence type="ECO:0000256" key="8">
    <source>
        <dbReference type="ARBA" id="ARBA00022989"/>
    </source>
</evidence>
<feature type="disulfide bond" evidence="13">
    <location>
        <begin position="80"/>
        <end position="90"/>
    </location>
</feature>
<evidence type="ECO:0000259" key="15">
    <source>
        <dbReference type="PROSITE" id="PS50026"/>
    </source>
</evidence>
<keyword evidence="3" id="KW-0964">Secreted</keyword>
<dbReference type="PROSITE" id="PS50287">
    <property type="entry name" value="SRCR_2"/>
    <property type="match status" value="2"/>
</dbReference>
<evidence type="ECO:0000313" key="17">
    <source>
        <dbReference type="EMBL" id="PIK56738.1"/>
    </source>
</evidence>
<feature type="disulfide bond" evidence="13">
    <location>
        <begin position="151"/>
        <end position="212"/>
    </location>
</feature>
<dbReference type="PROSITE" id="PS00022">
    <property type="entry name" value="EGF_1"/>
    <property type="match status" value="1"/>
</dbReference>
<comment type="caution">
    <text evidence="12">Lacks conserved residue(s) required for the propagation of feature annotation.</text>
</comment>
<dbReference type="Pfam" id="PF00008">
    <property type="entry name" value="EGF"/>
    <property type="match status" value="1"/>
</dbReference>
<feature type="domain" description="EGF-like" evidence="15">
    <location>
        <begin position="213"/>
        <end position="248"/>
    </location>
</feature>
<dbReference type="PRINTS" id="PR00258">
    <property type="entry name" value="SPERACTRCPTR"/>
</dbReference>
<evidence type="ECO:0000256" key="11">
    <source>
        <dbReference type="ARBA" id="ARBA00023180"/>
    </source>
</evidence>
<evidence type="ECO:0000256" key="2">
    <source>
        <dbReference type="ARBA" id="ARBA00004613"/>
    </source>
</evidence>
<evidence type="ECO:0000259" key="16">
    <source>
        <dbReference type="PROSITE" id="PS50287"/>
    </source>
</evidence>
<evidence type="ECO:0000256" key="12">
    <source>
        <dbReference type="PROSITE-ProRule" id="PRU00076"/>
    </source>
</evidence>
<keyword evidence="11" id="KW-0325">Glycoprotein</keyword>
<feature type="disulfide bond" evidence="13">
    <location>
        <begin position="36"/>
        <end position="100"/>
    </location>
</feature>
<feature type="disulfide bond" evidence="13">
    <location>
        <begin position="138"/>
        <end position="202"/>
    </location>
</feature>
<feature type="disulfide bond" evidence="13">
    <location>
        <begin position="49"/>
        <end position="110"/>
    </location>
</feature>
<evidence type="ECO:0000256" key="4">
    <source>
        <dbReference type="ARBA" id="ARBA00022536"/>
    </source>
</evidence>
<dbReference type="FunFam" id="3.10.250.10:FF:000006">
    <property type="entry name" value="neurotrypsin isoform X2"/>
    <property type="match status" value="1"/>
</dbReference>
<dbReference type="STRING" id="307972.A0A2G8L8Z6"/>
<evidence type="ECO:0000256" key="13">
    <source>
        <dbReference type="PROSITE-ProRule" id="PRU00196"/>
    </source>
</evidence>
<keyword evidence="10 13" id="KW-1015">Disulfide bond</keyword>
<evidence type="ECO:0000256" key="14">
    <source>
        <dbReference type="SAM" id="Phobius"/>
    </source>
</evidence>
<dbReference type="FunFam" id="2.10.25.10:FF:000045">
    <property type="entry name" value="Slit guidance ligand 2"/>
    <property type="match status" value="1"/>
</dbReference>
<dbReference type="InterPro" id="IPR036772">
    <property type="entry name" value="SRCR-like_dom_sf"/>
</dbReference>
<evidence type="ECO:0000256" key="5">
    <source>
        <dbReference type="ARBA" id="ARBA00022692"/>
    </source>
</evidence>
<dbReference type="EMBL" id="MRZV01000166">
    <property type="protein sequence ID" value="PIK56738.1"/>
    <property type="molecule type" value="Genomic_DNA"/>
</dbReference>
<evidence type="ECO:0000256" key="10">
    <source>
        <dbReference type="ARBA" id="ARBA00023157"/>
    </source>
</evidence>
<dbReference type="PANTHER" id="PTHR48071:SF28">
    <property type="entry name" value="SRCR DOMAIN-CONTAINING PROTEIN"/>
    <property type="match status" value="1"/>
</dbReference>
<dbReference type="GO" id="GO:0016020">
    <property type="term" value="C:membrane"/>
    <property type="evidence" value="ECO:0007669"/>
    <property type="project" value="UniProtKB-SubCell"/>
</dbReference>
<accession>A0A2G8L8Z6</accession>
<keyword evidence="5 14" id="KW-0812">Transmembrane</keyword>
<dbReference type="SMART" id="SM00202">
    <property type="entry name" value="SR"/>
    <property type="match status" value="2"/>
</dbReference>
<dbReference type="FunFam" id="3.10.250.10:FF:000016">
    <property type="entry name" value="Scavenger receptor cysteine-rich protein type 12"/>
    <property type="match status" value="1"/>
</dbReference>
<dbReference type="Proteomes" id="UP000230750">
    <property type="component" value="Unassembled WGS sequence"/>
</dbReference>
<dbReference type="SUPFAM" id="SSF57196">
    <property type="entry name" value="EGF/Laminin"/>
    <property type="match status" value="1"/>
</dbReference>
<feature type="disulfide bond" evidence="13">
    <location>
        <begin position="181"/>
        <end position="191"/>
    </location>
</feature>
<dbReference type="Pfam" id="PF00530">
    <property type="entry name" value="SRCR"/>
    <property type="match status" value="2"/>
</dbReference>
<keyword evidence="6" id="KW-0732">Signal</keyword>
<organism evidence="17 18">
    <name type="scientific">Stichopus japonicus</name>
    <name type="common">Sea cucumber</name>
    <dbReference type="NCBI Taxonomy" id="307972"/>
    <lineage>
        <taxon>Eukaryota</taxon>
        <taxon>Metazoa</taxon>
        <taxon>Echinodermata</taxon>
        <taxon>Eleutherozoa</taxon>
        <taxon>Echinozoa</taxon>
        <taxon>Holothuroidea</taxon>
        <taxon>Aspidochirotacea</taxon>
        <taxon>Aspidochirotida</taxon>
        <taxon>Stichopodidae</taxon>
        <taxon>Apostichopus</taxon>
    </lineage>
</organism>
<feature type="domain" description="SRCR" evidence="16">
    <location>
        <begin position="11"/>
        <end position="111"/>
    </location>
</feature>
<dbReference type="PROSITE" id="PS50026">
    <property type="entry name" value="EGF_3"/>
    <property type="match status" value="1"/>
</dbReference>
<dbReference type="CDD" id="cd00054">
    <property type="entry name" value="EGF_CA"/>
    <property type="match status" value="1"/>
</dbReference>
<keyword evidence="18" id="KW-1185">Reference proteome</keyword>
<feature type="transmembrane region" description="Helical" evidence="14">
    <location>
        <begin position="258"/>
        <end position="282"/>
    </location>
</feature>
<sequence>MAITFQSQQAVRLVGGPSEFEGRVEIFRKDIWGTVCDDRWDDTDAAVVCRQLDLSDRGTAVNKAEYGRGVGAIMVDEAGCIGTEEYLDECTKGEWKKHDCTHQEDAGVKCQGVRLVGSDSHSSGRVLMFLNGTWGTVCGDGWDDTDATNLCQQLDLGNTGFAVQGSQFNESFTTWKAVVNCISNETSLRDCPRIEQMEQTNCPGGEDAGVICSAVCSSQPCHNGAACIPESTGYKCACTLGYSGIRCEFSPSKNQSSLFQVGVITGLAILTIAVIILSIVNIKQRTSSSSMQQPQQQQPLGKMDSLGSYEVMGQSKEPASNYVMRRNEPPLSDQAIYGNDAVSRRIVL</sequence>
<dbReference type="Gene3D" id="2.10.25.10">
    <property type="entry name" value="Laminin"/>
    <property type="match status" value="1"/>
</dbReference>
<feature type="disulfide bond" evidence="12">
    <location>
        <begin position="238"/>
        <end position="247"/>
    </location>
</feature>
<comment type="subcellular location">
    <subcellularLocation>
        <location evidence="1">Membrane</location>
        <topology evidence="1">Single-pass membrane protein</topology>
    </subcellularLocation>
    <subcellularLocation>
        <location evidence="2">Secreted</location>
    </subcellularLocation>
</comment>
<evidence type="ECO:0000256" key="3">
    <source>
        <dbReference type="ARBA" id="ARBA00022525"/>
    </source>
</evidence>
<dbReference type="PANTHER" id="PTHR48071">
    <property type="entry name" value="SRCR DOMAIN-CONTAINING PROTEIN"/>
    <property type="match status" value="1"/>
</dbReference>
<proteinExistence type="predicted"/>
<feature type="domain" description="SRCR" evidence="16">
    <location>
        <begin position="113"/>
        <end position="213"/>
    </location>
</feature>
<dbReference type="AlphaFoldDB" id="A0A2G8L8Z6"/>
<reference evidence="17 18" key="1">
    <citation type="journal article" date="2017" name="PLoS Biol.">
        <title>The sea cucumber genome provides insights into morphological evolution and visceral regeneration.</title>
        <authorList>
            <person name="Zhang X."/>
            <person name="Sun L."/>
            <person name="Yuan J."/>
            <person name="Sun Y."/>
            <person name="Gao Y."/>
            <person name="Zhang L."/>
            <person name="Li S."/>
            <person name="Dai H."/>
            <person name="Hamel J.F."/>
            <person name="Liu C."/>
            <person name="Yu Y."/>
            <person name="Liu S."/>
            <person name="Lin W."/>
            <person name="Guo K."/>
            <person name="Jin S."/>
            <person name="Xu P."/>
            <person name="Storey K.B."/>
            <person name="Huan P."/>
            <person name="Zhang T."/>
            <person name="Zhou Y."/>
            <person name="Zhang J."/>
            <person name="Lin C."/>
            <person name="Li X."/>
            <person name="Xing L."/>
            <person name="Huo D."/>
            <person name="Sun M."/>
            <person name="Wang L."/>
            <person name="Mercier A."/>
            <person name="Li F."/>
            <person name="Yang H."/>
            <person name="Xiang J."/>
        </authorList>
    </citation>
    <scope>NUCLEOTIDE SEQUENCE [LARGE SCALE GENOMIC DNA]</scope>
    <source>
        <strain evidence="17">Shaxun</strain>
        <tissue evidence="17">Muscle</tissue>
    </source>
</reference>
<evidence type="ECO:0000256" key="1">
    <source>
        <dbReference type="ARBA" id="ARBA00004167"/>
    </source>
</evidence>
<dbReference type="SMART" id="SM00181">
    <property type="entry name" value="EGF"/>
    <property type="match status" value="1"/>
</dbReference>
<dbReference type="OrthoDB" id="536948at2759"/>
<dbReference type="GO" id="GO:0005576">
    <property type="term" value="C:extracellular region"/>
    <property type="evidence" value="ECO:0007669"/>
    <property type="project" value="UniProtKB-SubCell"/>
</dbReference>
<name>A0A2G8L8Z6_STIJA</name>
<dbReference type="Gene3D" id="3.10.250.10">
    <property type="entry name" value="SRCR-like domain"/>
    <property type="match status" value="2"/>
</dbReference>
<dbReference type="GO" id="GO:0007399">
    <property type="term" value="P:nervous system development"/>
    <property type="evidence" value="ECO:0007669"/>
    <property type="project" value="UniProtKB-ARBA"/>
</dbReference>
<gene>
    <name evidence="17" type="ORF">BSL78_06380</name>
</gene>
<evidence type="ECO:0000256" key="6">
    <source>
        <dbReference type="ARBA" id="ARBA00022729"/>
    </source>
</evidence>